<feature type="region of interest" description="Disordered" evidence="1">
    <location>
        <begin position="265"/>
        <end position="284"/>
    </location>
</feature>
<comment type="caution">
    <text evidence="2">The sequence shown here is derived from an EMBL/GenBank/DDBJ whole genome shotgun (WGS) entry which is preliminary data.</text>
</comment>
<protein>
    <submittedName>
        <fullName evidence="2">Uncharacterized protein</fullName>
    </submittedName>
</protein>
<organism evidence="2 3">
    <name type="scientific">Lentinula edodes</name>
    <name type="common">Shiitake mushroom</name>
    <name type="synonym">Lentinus edodes</name>
    <dbReference type="NCBI Taxonomy" id="5353"/>
    <lineage>
        <taxon>Eukaryota</taxon>
        <taxon>Fungi</taxon>
        <taxon>Dikarya</taxon>
        <taxon>Basidiomycota</taxon>
        <taxon>Agaricomycotina</taxon>
        <taxon>Agaricomycetes</taxon>
        <taxon>Agaricomycetidae</taxon>
        <taxon>Agaricales</taxon>
        <taxon>Marasmiineae</taxon>
        <taxon>Omphalotaceae</taxon>
        <taxon>Lentinula</taxon>
    </lineage>
</organism>
<reference evidence="2 3" key="1">
    <citation type="submission" date="2016-08" db="EMBL/GenBank/DDBJ databases">
        <authorList>
            <consortium name="Lentinula edodes genome sequencing consortium"/>
            <person name="Sakamoto Y."/>
            <person name="Nakade K."/>
            <person name="Sato S."/>
            <person name="Yoshida Y."/>
            <person name="Miyazaki K."/>
            <person name="Natsume S."/>
            <person name="Konno N."/>
        </authorList>
    </citation>
    <scope>NUCLEOTIDE SEQUENCE [LARGE SCALE GENOMIC DNA]</scope>
    <source>
        <strain evidence="2 3">NBRC 111202</strain>
    </source>
</reference>
<keyword evidence="3" id="KW-1185">Reference proteome</keyword>
<proteinExistence type="predicted"/>
<feature type="compositionally biased region" description="Polar residues" evidence="1">
    <location>
        <begin position="266"/>
        <end position="277"/>
    </location>
</feature>
<reference evidence="2 3" key="2">
    <citation type="submission" date="2017-02" db="EMBL/GenBank/DDBJ databases">
        <title>A genome survey and senescence transcriptome analysis in Lentinula edodes.</title>
        <authorList>
            <person name="Sakamoto Y."/>
            <person name="Nakade K."/>
            <person name="Sato S."/>
            <person name="Yoshida Y."/>
            <person name="Miyazaki K."/>
            <person name="Natsume S."/>
            <person name="Konno N."/>
        </authorList>
    </citation>
    <scope>NUCLEOTIDE SEQUENCE [LARGE SCALE GENOMIC DNA]</scope>
    <source>
        <strain evidence="2 3">NBRC 111202</strain>
    </source>
</reference>
<sequence>MPVIRSFRLSSTLHASKIIDVCHSPLIETPIMLTGLEIPIIAAVTGKAVATFKFSRTSVLIDQTRDILNNDRLTKALILLYELNPVLATKNDDRRQQAQDIFNKLEQMKGPKYILIRHISARNAKSLATHYENVVTTETTEAKIKQAREKARKRAQMTHSKDITQTITNTRVPVQDHAVTQTPRYIIQTPDMAVFAYPRGTPENPTVSCPVGSKPILPDGFKFGTLAYYYQPSHVAMISSDESSSATQTEEDDLVPVIEIRDMPKSSRSGVAQASSPSHRRQSLNREELVEDIIREELQDIAGTAHFIGTLRAANGSDGDVASLATTYLSFDDTNAESGSDFGFEAVDDDV</sequence>
<evidence type="ECO:0000313" key="3">
    <source>
        <dbReference type="Proteomes" id="UP000188533"/>
    </source>
</evidence>
<accession>A0A1Q3DYN3</accession>
<dbReference type="EMBL" id="BDGU01000021">
    <property type="protein sequence ID" value="GAV99963.1"/>
    <property type="molecule type" value="Genomic_DNA"/>
</dbReference>
<evidence type="ECO:0000256" key="1">
    <source>
        <dbReference type="SAM" id="MobiDB-lite"/>
    </source>
</evidence>
<evidence type="ECO:0000313" key="2">
    <source>
        <dbReference type="EMBL" id="GAV99963.1"/>
    </source>
</evidence>
<dbReference type="Proteomes" id="UP000188533">
    <property type="component" value="Unassembled WGS sequence"/>
</dbReference>
<dbReference type="AlphaFoldDB" id="A0A1Q3DYN3"/>
<name>A0A1Q3DYN3_LENED</name>
<gene>
    <name evidence="2" type="ORF">LENED_001449</name>
</gene>